<dbReference type="RefSeq" id="WP_091663278.1">
    <property type="nucleotide sequence ID" value="NZ_FONT01000007.1"/>
</dbReference>
<evidence type="ECO:0000313" key="1">
    <source>
        <dbReference type="EMBL" id="SFE97518.1"/>
    </source>
</evidence>
<dbReference type="STRING" id="930128.SAMN05192532_10772"/>
<protein>
    <submittedName>
        <fullName evidence="1">YheC/D like ATP-grasp</fullName>
    </submittedName>
</protein>
<reference evidence="1 2" key="1">
    <citation type="submission" date="2016-10" db="EMBL/GenBank/DDBJ databases">
        <authorList>
            <person name="de Groot N.N."/>
        </authorList>
    </citation>
    <scope>NUCLEOTIDE SEQUENCE [LARGE SCALE GENOMIC DNA]</scope>
    <source>
        <strain evidence="1 2">DSM 23995</strain>
    </source>
</reference>
<dbReference type="EMBL" id="FONT01000007">
    <property type="protein sequence ID" value="SFE97518.1"/>
    <property type="molecule type" value="Genomic_DNA"/>
</dbReference>
<accession>A0A1I2EYJ5</accession>
<dbReference type="OrthoDB" id="7869153at2"/>
<proteinExistence type="predicted"/>
<dbReference type="AlphaFoldDB" id="A0A1I2EYJ5"/>
<evidence type="ECO:0000313" key="2">
    <source>
        <dbReference type="Proteomes" id="UP000199516"/>
    </source>
</evidence>
<sequence length="348" mass="41637">MIGIIVSSRTMRQKKSHSPPFLFTYYKKLAQQNKVDVCFYALKHLSLRNKTVKGVVYSYSNDRFRQDTVRVPEVNVYKINSYLRNKENIHKVKYLSKYHGRMFFHAITNTERSKLKIHHYLQNHKEIAPMLPETKKLTYETVQSMLKKYSVLYIKPRRSSRGNDIYVLKKQDTEISLYRVKNFQEETIYVPKEQLSSLYFSTFRTPEEFLIQQGIDAKRYKGKKFDFRISPQKNKDSQWQITGMTARLSKKFVNITNLDQGGQVFYKTKKLIHKSERKIIKKAAILIAKTIEAKYPQVIDLGLDMAIDKKGQIWLYEVNFRPYRRRMNIKHNRIPFEHAVSYWREKFE</sequence>
<dbReference type="Gene3D" id="3.30.470.20">
    <property type="entry name" value="ATP-grasp fold, B domain"/>
    <property type="match status" value="1"/>
</dbReference>
<organism evidence="1 2">
    <name type="scientific">Alteribacillus iranensis</name>
    <dbReference type="NCBI Taxonomy" id="930128"/>
    <lineage>
        <taxon>Bacteria</taxon>
        <taxon>Bacillati</taxon>
        <taxon>Bacillota</taxon>
        <taxon>Bacilli</taxon>
        <taxon>Bacillales</taxon>
        <taxon>Bacillaceae</taxon>
        <taxon>Alteribacillus</taxon>
    </lineage>
</organism>
<dbReference type="Pfam" id="PF14398">
    <property type="entry name" value="ATPgrasp_YheCD"/>
    <property type="match status" value="1"/>
</dbReference>
<dbReference type="Proteomes" id="UP000199516">
    <property type="component" value="Unassembled WGS sequence"/>
</dbReference>
<keyword evidence="2" id="KW-1185">Reference proteome</keyword>
<dbReference type="SUPFAM" id="SSF56059">
    <property type="entry name" value="Glutathione synthetase ATP-binding domain-like"/>
    <property type="match status" value="1"/>
</dbReference>
<name>A0A1I2EYJ5_9BACI</name>
<dbReference type="InterPro" id="IPR026838">
    <property type="entry name" value="YheC/D"/>
</dbReference>
<gene>
    <name evidence="1" type="ORF">SAMN05192532_10772</name>
</gene>